<dbReference type="SMART" id="SM00382">
    <property type="entry name" value="AAA"/>
    <property type="match status" value="1"/>
</dbReference>
<comment type="caution">
    <text evidence="2">The sequence shown here is derived from an EMBL/GenBank/DDBJ whole genome shotgun (WGS) entry which is preliminary data.</text>
</comment>
<dbReference type="Proteomes" id="UP000789359">
    <property type="component" value="Unassembled WGS sequence"/>
</dbReference>
<dbReference type="PANTHER" id="PTHR43581:SF4">
    <property type="entry name" value="ATP_GTP PHOSPHATASE"/>
    <property type="match status" value="1"/>
</dbReference>
<name>A0ABN7K8W9_9BACT</name>
<keyword evidence="3" id="KW-1185">Reference proteome</keyword>
<evidence type="ECO:0000259" key="1">
    <source>
        <dbReference type="SMART" id="SM00382"/>
    </source>
</evidence>
<organism evidence="2 3">
    <name type="scientific">Campylobacter suis</name>
    <dbReference type="NCBI Taxonomy" id="2790657"/>
    <lineage>
        <taxon>Bacteria</taxon>
        <taxon>Pseudomonadati</taxon>
        <taxon>Campylobacterota</taxon>
        <taxon>Epsilonproteobacteria</taxon>
        <taxon>Campylobacterales</taxon>
        <taxon>Campylobacteraceae</taxon>
        <taxon>Campylobacter</taxon>
    </lineage>
</organism>
<evidence type="ECO:0000313" key="3">
    <source>
        <dbReference type="Proteomes" id="UP000789359"/>
    </source>
</evidence>
<dbReference type="SUPFAM" id="SSF52540">
    <property type="entry name" value="P-loop containing nucleoside triphosphate hydrolases"/>
    <property type="match status" value="1"/>
</dbReference>
<dbReference type="InterPro" id="IPR003959">
    <property type="entry name" value="ATPase_AAA_core"/>
</dbReference>
<dbReference type="InterPro" id="IPR003593">
    <property type="entry name" value="AAA+_ATPase"/>
</dbReference>
<gene>
    <name evidence="2" type="ORF">LMG8286_01222</name>
</gene>
<dbReference type="PANTHER" id="PTHR43581">
    <property type="entry name" value="ATP/GTP PHOSPHATASE"/>
    <property type="match status" value="1"/>
</dbReference>
<dbReference type="EMBL" id="CAJHOE010000002">
    <property type="protein sequence ID" value="CAD7288254.1"/>
    <property type="molecule type" value="Genomic_DNA"/>
</dbReference>
<protein>
    <recommendedName>
        <fullName evidence="1">AAA+ ATPase domain-containing protein</fullName>
    </recommendedName>
</protein>
<dbReference type="Pfam" id="PF13304">
    <property type="entry name" value="AAA_21"/>
    <property type="match status" value="1"/>
</dbReference>
<feature type="domain" description="AAA+ ATPase" evidence="1">
    <location>
        <begin position="37"/>
        <end position="321"/>
    </location>
</feature>
<dbReference type="CDD" id="cd00267">
    <property type="entry name" value="ABC_ATPase"/>
    <property type="match status" value="1"/>
</dbReference>
<proteinExistence type="predicted"/>
<sequence>MEQENKIFIEKIEIKDFRAFSGITQEGESKIYSIELGEHITCISGHNGIGKSTILAMLSNCGELKKQAGILLNGDKFTGEYSSIVKYDKDYDTSGEKCSIHFHAPDSILDSYELKYPKILDFRAAVQGGNRYRLLPKKTDERFTESKIEWPTYYLGLSRLYPVGESDDVNVSEIKVDAEIKDEMFQAYTSILSSDIEKINPSFINPSDAKKKKGVGIKTDKYGALSNSSGQDNLGQILMAVFSFKNLKNTLEKKENNLYYGGILLIDEIDATLHPAAQNKLFDFLYKKAKEIGLQIVFTTHSLSLLDHIIKRGTLNDKNTSLVVQYLTNARKDIEILKNPTIEQIERDLLILSGKTKEKIKINVLTEDEVGRWFLEKIIESYNLNVELNFLDCTFGCGEIAKLINSSQIFNNFLVILDPDVSNGKSKQDVENNLKKSKGYWKLEEPTKEKTRCIFYLPGEKPVESIMWEYVYSSPKEHDMYFDESLESHGIRKRNLLEMPSSMDMSVLENQKKWFYDNQYILDIIVKYWIEDNKNIADAFVSNFKFEYNKIAEKVRIDKI</sequence>
<reference evidence="2 3" key="1">
    <citation type="submission" date="2020-11" db="EMBL/GenBank/DDBJ databases">
        <authorList>
            <person name="Peeters C."/>
        </authorList>
    </citation>
    <scope>NUCLEOTIDE SEQUENCE [LARGE SCALE GENOMIC DNA]</scope>
    <source>
        <strain evidence="2 3">LMG 8286</strain>
    </source>
</reference>
<accession>A0ABN7K8W9</accession>
<dbReference type="InterPro" id="IPR051396">
    <property type="entry name" value="Bact_Antivir_Def_Nuclease"/>
</dbReference>
<dbReference type="InterPro" id="IPR027417">
    <property type="entry name" value="P-loop_NTPase"/>
</dbReference>
<dbReference type="RefSeq" id="WP_230056978.1">
    <property type="nucleotide sequence ID" value="NZ_CAJHOE010000002.1"/>
</dbReference>
<evidence type="ECO:0000313" key="2">
    <source>
        <dbReference type="EMBL" id="CAD7288254.1"/>
    </source>
</evidence>
<dbReference type="Gene3D" id="3.40.50.300">
    <property type="entry name" value="P-loop containing nucleotide triphosphate hydrolases"/>
    <property type="match status" value="1"/>
</dbReference>